<evidence type="ECO:0000256" key="16">
    <source>
        <dbReference type="SAM" id="Phobius"/>
    </source>
</evidence>
<feature type="domain" description="HAMP" evidence="18">
    <location>
        <begin position="232"/>
        <end position="284"/>
    </location>
</feature>
<evidence type="ECO:0000256" key="5">
    <source>
        <dbReference type="ARBA" id="ARBA00022553"/>
    </source>
</evidence>
<evidence type="ECO:0000256" key="2">
    <source>
        <dbReference type="ARBA" id="ARBA00004651"/>
    </source>
</evidence>
<keyword evidence="12" id="KW-0902">Two-component regulatory system</keyword>
<dbReference type="CDD" id="cd00075">
    <property type="entry name" value="HATPase"/>
    <property type="match status" value="1"/>
</dbReference>
<keyword evidence="20" id="KW-1185">Reference proteome</keyword>
<protein>
    <recommendedName>
        <fullName evidence="14">Sensor histidine kinase MtrB</fullName>
        <ecNumber evidence="3">2.7.13.3</ecNumber>
    </recommendedName>
</protein>
<evidence type="ECO:0000313" key="19">
    <source>
        <dbReference type="EMBL" id="GGD35472.1"/>
    </source>
</evidence>
<reference evidence="19" key="2">
    <citation type="submission" date="2020-09" db="EMBL/GenBank/DDBJ databases">
        <authorList>
            <person name="Sun Q."/>
            <person name="Zhou Y."/>
        </authorList>
    </citation>
    <scope>NUCLEOTIDE SEQUENCE</scope>
    <source>
        <strain evidence="19">CGMCC 1.15152</strain>
    </source>
</reference>
<keyword evidence="9" id="KW-0418">Kinase</keyword>
<dbReference type="PRINTS" id="PR00344">
    <property type="entry name" value="BCTRLSENSOR"/>
</dbReference>
<dbReference type="SUPFAM" id="SSF55874">
    <property type="entry name" value="ATPase domain of HSP90 chaperone/DNA topoisomerase II/histidine kinase"/>
    <property type="match status" value="1"/>
</dbReference>
<keyword evidence="11 16" id="KW-1133">Transmembrane helix</keyword>
<evidence type="ECO:0000313" key="20">
    <source>
        <dbReference type="Proteomes" id="UP000633205"/>
    </source>
</evidence>
<dbReference type="InterPro" id="IPR050736">
    <property type="entry name" value="Sensor_HK_Regulatory"/>
</dbReference>
<evidence type="ECO:0000259" key="17">
    <source>
        <dbReference type="PROSITE" id="PS50109"/>
    </source>
</evidence>
<dbReference type="GO" id="GO:0000155">
    <property type="term" value="F:phosphorelay sensor kinase activity"/>
    <property type="evidence" value="ECO:0007669"/>
    <property type="project" value="InterPro"/>
</dbReference>
<keyword evidence="10" id="KW-0067">ATP-binding</keyword>
<proteinExistence type="predicted"/>
<evidence type="ECO:0000259" key="18">
    <source>
        <dbReference type="PROSITE" id="PS50885"/>
    </source>
</evidence>
<dbReference type="InterPro" id="IPR036890">
    <property type="entry name" value="HATPase_C_sf"/>
</dbReference>
<dbReference type="PANTHER" id="PTHR43711">
    <property type="entry name" value="TWO-COMPONENT HISTIDINE KINASE"/>
    <property type="match status" value="1"/>
</dbReference>
<dbReference type="SMART" id="SM00388">
    <property type="entry name" value="HisKA"/>
    <property type="match status" value="1"/>
</dbReference>
<dbReference type="InterPro" id="IPR003661">
    <property type="entry name" value="HisK_dim/P_dom"/>
</dbReference>
<dbReference type="SMART" id="SM00387">
    <property type="entry name" value="HATPase_c"/>
    <property type="match status" value="1"/>
</dbReference>
<dbReference type="InterPro" id="IPR003594">
    <property type="entry name" value="HATPase_dom"/>
</dbReference>
<keyword evidence="13 16" id="KW-0472">Membrane</keyword>
<comment type="caution">
    <text evidence="19">The sequence shown here is derived from an EMBL/GenBank/DDBJ whole genome shotgun (WGS) entry which is preliminary data.</text>
</comment>
<dbReference type="EMBL" id="BMHO01000001">
    <property type="protein sequence ID" value="GGD35472.1"/>
    <property type="molecule type" value="Genomic_DNA"/>
</dbReference>
<dbReference type="PROSITE" id="PS50109">
    <property type="entry name" value="HIS_KIN"/>
    <property type="match status" value="1"/>
</dbReference>
<dbReference type="Pfam" id="PF00672">
    <property type="entry name" value="HAMP"/>
    <property type="match status" value="1"/>
</dbReference>
<evidence type="ECO:0000256" key="11">
    <source>
        <dbReference type="ARBA" id="ARBA00022989"/>
    </source>
</evidence>
<dbReference type="Gene3D" id="1.10.287.130">
    <property type="match status" value="1"/>
</dbReference>
<accession>A0A917DGN8</accession>
<dbReference type="InterPro" id="IPR036097">
    <property type="entry name" value="HisK_dim/P_sf"/>
</dbReference>
<dbReference type="FunFam" id="3.30.565.10:FF:000013">
    <property type="entry name" value="Two-component sensor histidine kinase"/>
    <property type="match status" value="1"/>
</dbReference>
<dbReference type="Pfam" id="PF02518">
    <property type="entry name" value="HATPase_c"/>
    <property type="match status" value="1"/>
</dbReference>
<comment type="catalytic activity">
    <reaction evidence="1">
        <text>ATP + protein L-histidine = ADP + protein N-phospho-L-histidine.</text>
        <dbReference type="EC" id="2.7.13.3"/>
    </reaction>
</comment>
<feature type="domain" description="Histidine kinase" evidence="17">
    <location>
        <begin position="299"/>
        <end position="516"/>
    </location>
</feature>
<dbReference type="SUPFAM" id="SSF47384">
    <property type="entry name" value="Homodimeric domain of signal transducing histidine kinase"/>
    <property type="match status" value="1"/>
</dbReference>
<dbReference type="GO" id="GO:0005886">
    <property type="term" value="C:plasma membrane"/>
    <property type="evidence" value="ECO:0007669"/>
    <property type="project" value="UniProtKB-SubCell"/>
</dbReference>
<evidence type="ECO:0000256" key="6">
    <source>
        <dbReference type="ARBA" id="ARBA00022679"/>
    </source>
</evidence>
<reference evidence="19" key="1">
    <citation type="journal article" date="2014" name="Int. J. Syst. Evol. Microbiol.">
        <title>Complete genome sequence of Corynebacterium casei LMG S-19264T (=DSM 44701T), isolated from a smear-ripened cheese.</title>
        <authorList>
            <consortium name="US DOE Joint Genome Institute (JGI-PGF)"/>
            <person name="Walter F."/>
            <person name="Albersmeier A."/>
            <person name="Kalinowski J."/>
            <person name="Ruckert C."/>
        </authorList>
    </citation>
    <scope>NUCLEOTIDE SEQUENCE</scope>
    <source>
        <strain evidence="19">CGMCC 1.15152</strain>
    </source>
</reference>
<sequence length="560" mass="60857">MSDALTGTLGGRLLALIRRPAAAWRNSLLFRTVLISAGATTVAIVVATVWAALAIQADLYDARIERSQVDTARAIDFTQHFVNEEPPATDLAAIQALRGRMLDNLATASSTDLIVGFPIAEKSGPDMPSGFTRPNDVFDESLLSDGFREQVRLLPEQQWYQPLGLPLGDGTEVPAVVVGQQLTLPEVGVYEVYFAYPLSDVAQTLAYVQGVLLVTGVALVVIVGVVVWLVMRSVAAPVVDVSRASARFADGDLSARLAESGSDELATLAKSFNQMADSIEHQIRELAELSLVQQRFVSDVSHELRTPLTTIQLASEVIHASRDEFDPATARSAELLHDQVARFGQLLTDLLEISRYDAGSVELTREDASLSEIVEQVAESMRQVAWQNDTELRFRGADGDDVVEMDPRRVRRILRNLVGNAIEHGEHEPVELTVAQDDTSVAVSVRDHGLGMKPEHVERVFDRFWRADPSRQRTLGGTGLGLSIALGDARLHGGTIDVWSQLGQGTQFVVTLPRNADMGLLSSPIPTEPRDALPRGDGRRAAAGDTETIVVRNSPDQEDA</sequence>
<evidence type="ECO:0000256" key="13">
    <source>
        <dbReference type="ARBA" id="ARBA00023136"/>
    </source>
</evidence>
<evidence type="ECO:0000256" key="7">
    <source>
        <dbReference type="ARBA" id="ARBA00022692"/>
    </source>
</evidence>
<evidence type="ECO:0000256" key="15">
    <source>
        <dbReference type="SAM" id="MobiDB-lite"/>
    </source>
</evidence>
<dbReference type="InterPro" id="IPR005467">
    <property type="entry name" value="His_kinase_dom"/>
</dbReference>
<name>A0A917DGN8_9MICO</name>
<keyword evidence="4" id="KW-1003">Cell membrane</keyword>
<dbReference type="NCBIfam" id="NF040691">
    <property type="entry name" value="MtrAB_MtrB"/>
    <property type="match status" value="1"/>
</dbReference>
<keyword evidence="8" id="KW-0547">Nucleotide-binding</keyword>
<organism evidence="19 20">
    <name type="scientific">Microbacterium faecale</name>
    <dbReference type="NCBI Taxonomy" id="1804630"/>
    <lineage>
        <taxon>Bacteria</taxon>
        <taxon>Bacillati</taxon>
        <taxon>Actinomycetota</taxon>
        <taxon>Actinomycetes</taxon>
        <taxon>Micrococcales</taxon>
        <taxon>Microbacteriaceae</taxon>
        <taxon>Microbacterium</taxon>
    </lineage>
</organism>
<evidence type="ECO:0000256" key="4">
    <source>
        <dbReference type="ARBA" id="ARBA00022475"/>
    </source>
</evidence>
<dbReference type="Gene3D" id="6.10.340.10">
    <property type="match status" value="1"/>
</dbReference>
<dbReference type="CDD" id="cd00082">
    <property type="entry name" value="HisKA"/>
    <property type="match status" value="1"/>
</dbReference>
<dbReference type="GO" id="GO:0005524">
    <property type="term" value="F:ATP binding"/>
    <property type="evidence" value="ECO:0007669"/>
    <property type="project" value="UniProtKB-KW"/>
</dbReference>
<keyword evidence="6" id="KW-0808">Transferase</keyword>
<dbReference type="PROSITE" id="PS50885">
    <property type="entry name" value="HAMP"/>
    <property type="match status" value="1"/>
</dbReference>
<evidence type="ECO:0000256" key="3">
    <source>
        <dbReference type="ARBA" id="ARBA00012438"/>
    </source>
</evidence>
<dbReference type="InterPro" id="IPR047669">
    <property type="entry name" value="MtrAB_MtrB"/>
</dbReference>
<comment type="subcellular location">
    <subcellularLocation>
        <location evidence="2">Cell membrane</location>
        <topology evidence="2">Multi-pass membrane protein</topology>
    </subcellularLocation>
</comment>
<feature type="compositionally biased region" description="Basic and acidic residues" evidence="15">
    <location>
        <begin position="528"/>
        <end position="542"/>
    </location>
</feature>
<dbReference type="Proteomes" id="UP000633205">
    <property type="component" value="Unassembled WGS sequence"/>
</dbReference>
<evidence type="ECO:0000256" key="10">
    <source>
        <dbReference type="ARBA" id="ARBA00022840"/>
    </source>
</evidence>
<dbReference type="InterPro" id="IPR003660">
    <property type="entry name" value="HAMP_dom"/>
</dbReference>
<evidence type="ECO:0000256" key="12">
    <source>
        <dbReference type="ARBA" id="ARBA00023012"/>
    </source>
</evidence>
<dbReference type="PANTHER" id="PTHR43711:SF1">
    <property type="entry name" value="HISTIDINE KINASE 1"/>
    <property type="match status" value="1"/>
</dbReference>
<dbReference type="Pfam" id="PF00512">
    <property type="entry name" value="HisKA"/>
    <property type="match status" value="1"/>
</dbReference>
<feature type="transmembrane region" description="Helical" evidence="16">
    <location>
        <begin position="211"/>
        <end position="231"/>
    </location>
</feature>
<dbReference type="InterPro" id="IPR004358">
    <property type="entry name" value="Sig_transdc_His_kin-like_C"/>
</dbReference>
<evidence type="ECO:0000256" key="8">
    <source>
        <dbReference type="ARBA" id="ARBA00022741"/>
    </source>
</evidence>
<dbReference type="AlphaFoldDB" id="A0A917DGN8"/>
<evidence type="ECO:0000256" key="1">
    <source>
        <dbReference type="ARBA" id="ARBA00000085"/>
    </source>
</evidence>
<evidence type="ECO:0000256" key="9">
    <source>
        <dbReference type="ARBA" id="ARBA00022777"/>
    </source>
</evidence>
<dbReference type="Gene3D" id="3.30.565.10">
    <property type="entry name" value="Histidine kinase-like ATPase, C-terminal domain"/>
    <property type="match status" value="1"/>
</dbReference>
<dbReference type="SUPFAM" id="SSF158472">
    <property type="entry name" value="HAMP domain-like"/>
    <property type="match status" value="1"/>
</dbReference>
<evidence type="ECO:0000256" key="14">
    <source>
        <dbReference type="ARBA" id="ARBA00035305"/>
    </source>
</evidence>
<keyword evidence="7 16" id="KW-0812">Transmembrane</keyword>
<dbReference type="SMART" id="SM00304">
    <property type="entry name" value="HAMP"/>
    <property type="match status" value="1"/>
</dbReference>
<feature type="transmembrane region" description="Helical" evidence="16">
    <location>
        <begin position="33"/>
        <end position="55"/>
    </location>
</feature>
<dbReference type="EC" id="2.7.13.3" evidence="3"/>
<gene>
    <name evidence="19" type="ORF">GCM10010915_15000</name>
</gene>
<keyword evidence="5" id="KW-0597">Phosphoprotein</keyword>
<dbReference type="FunFam" id="1.10.287.130:FF:000010">
    <property type="entry name" value="Two-component sensor histidine kinase"/>
    <property type="match status" value="1"/>
</dbReference>
<dbReference type="RefSeq" id="WP_188711658.1">
    <property type="nucleotide sequence ID" value="NZ_BMHO01000001.1"/>
</dbReference>
<dbReference type="CDD" id="cd06225">
    <property type="entry name" value="HAMP"/>
    <property type="match status" value="1"/>
</dbReference>
<feature type="region of interest" description="Disordered" evidence="15">
    <location>
        <begin position="520"/>
        <end position="560"/>
    </location>
</feature>